<dbReference type="SUPFAM" id="SSF88713">
    <property type="entry name" value="Glycoside hydrolase/deacetylase"/>
    <property type="match status" value="1"/>
</dbReference>
<keyword evidence="3" id="KW-0472">Membrane</keyword>
<dbReference type="GO" id="GO:0005975">
    <property type="term" value="P:carbohydrate metabolic process"/>
    <property type="evidence" value="ECO:0007669"/>
    <property type="project" value="InterPro"/>
</dbReference>
<evidence type="ECO:0000259" key="4">
    <source>
        <dbReference type="PROSITE" id="PS51677"/>
    </source>
</evidence>
<feature type="transmembrane region" description="Helical" evidence="3">
    <location>
        <begin position="9"/>
        <end position="28"/>
    </location>
</feature>
<dbReference type="InterPro" id="IPR051398">
    <property type="entry name" value="Polysacch_Deacetylase"/>
</dbReference>
<keyword evidence="3" id="KW-0812">Transmembrane</keyword>
<accession>A0A133S2F3</accession>
<evidence type="ECO:0000256" key="2">
    <source>
        <dbReference type="ARBA" id="ARBA00022729"/>
    </source>
</evidence>
<dbReference type="Gene3D" id="3.20.20.370">
    <property type="entry name" value="Glycoside hydrolase/deacetylase"/>
    <property type="match status" value="1"/>
</dbReference>
<keyword evidence="3" id="KW-1133">Transmembrane helix</keyword>
<dbReference type="EMBL" id="LRQT01000086">
    <property type="protein sequence ID" value="KXA62622.1"/>
    <property type="molecule type" value="Genomic_DNA"/>
</dbReference>
<dbReference type="InterPro" id="IPR011330">
    <property type="entry name" value="Glyco_hydro/deAcase_b/a-brl"/>
</dbReference>
<comment type="subcellular location">
    <subcellularLocation>
        <location evidence="1">Secreted</location>
    </subcellularLocation>
</comment>
<dbReference type="PROSITE" id="PS51677">
    <property type="entry name" value="NODB"/>
    <property type="match status" value="1"/>
</dbReference>
<comment type="caution">
    <text evidence="5">The sequence shown here is derived from an EMBL/GenBank/DDBJ whole genome shotgun (WGS) entry which is preliminary data.</text>
</comment>
<gene>
    <name evidence="5" type="ORF">HMPREF3233_01485</name>
</gene>
<feature type="domain" description="NodB homology" evidence="4">
    <location>
        <begin position="95"/>
        <end position="283"/>
    </location>
</feature>
<evidence type="ECO:0000313" key="6">
    <source>
        <dbReference type="Proteomes" id="UP000070226"/>
    </source>
</evidence>
<reference evidence="5 6" key="1">
    <citation type="submission" date="2016-01" db="EMBL/GenBank/DDBJ databases">
        <authorList>
            <person name="Oliw E.H."/>
        </authorList>
    </citation>
    <scope>NUCLEOTIDE SEQUENCE [LARGE SCALE GENOMIC DNA]</scope>
    <source>
        <strain evidence="5 6">CMW7756B</strain>
    </source>
</reference>
<keyword evidence="2" id="KW-0732">Signal</keyword>
<dbReference type="CDD" id="cd10918">
    <property type="entry name" value="CE4_NodB_like_5s_6s"/>
    <property type="match status" value="1"/>
</dbReference>
<dbReference type="AlphaFoldDB" id="A0A133S2F3"/>
<dbReference type="InterPro" id="IPR002509">
    <property type="entry name" value="NODB_dom"/>
</dbReference>
<evidence type="ECO:0000256" key="1">
    <source>
        <dbReference type="ARBA" id="ARBA00004613"/>
    </source>
</evidence>
<dbReference type="Proteomes" id="UP000070226">
    <property type="component" value="Unassembled WGS sequence"/>
</dbReference>
<proteinExistence type="predicted"/>
<dbReference type="Pfam" id="PF01522">
    <property type="entry name" value="Polysacc_deac_1"/>
    <property type="match status" value="1"/>
</dbReference>
<organism evidence="5">
    <name type="scientific">Veillonella atypica</name>
    <dbReference type="NCBI Taxonomy" id="39777"/>
    <lineage>
        <taxon>Bacteria</taxon>
        <taxon>Bacillati</taxon>
        <taxon>Bacillota</taxon>
        <taxon>Negativicutes</taxon>
        <taxon>Veillonellales</taxon>
        <taxon>Veillonellaceae</taxon>
        <taxon>Veillonella</taxon>
    </lineage>
</organism>
<dbReference type="STRING" id="39777.B7L28_02445"/>
<dbReference type="GO" id="GO:0005576">
    <property type="term" value="C:extracellular region"/>
    <property type="evidence" value="ECO:0007669"/>
    <property type="project" value="UniProtKB-SubCell"/>
</dbReference>
<evidence type="ECO:0000313" key="5">
    <source>
        <dbReference type="EMBL" id="KXA62622.1"/>
    </source>
</evidence>
<dbReference type="RefSeq" id="WP_005375276.1">
    <property type="nucleotide sequence ID" value="NZ_KQ958119.1"/>
</dbReference>
<dbReference type="PANTHER" id="PTHR34216:SF3">
    <property type="entry name" value="POLY-BETA-1,6-N-ACETYL-D-GLUCOSAMINE N-DEACETYLASE"/>
    <property type="match status" value="1"/>
</dbReference>
<name>A0A133S2F3_9FIRM</name>
<dbReference type="GO" id="GO:0016810">
    <property type="term" value="F:hydrolase activity, acting on carbon-nitrogen (but not peptide) bonds"/>
    <property type="evidence" value="ECO:0007669"/>
    <property type="project" value="InterPro"/>
</dbReference>
<dbReference type="PATRIC" id="fig|39777.7.peg.1450"/>
<protein>
    <submittedName>
        <fullName evidence="5">Polysaccharide deacetylase</fullName>
    </submittedName>
</protein>
<dbReference type="PANTHER" id="PTHR34216">
    <property type="match status" value="1"/>
</dbReference>
<sequence length="283" mass="32260">MLITIGKRIVYTIIICIALLFIALGSMWCLSSHYKLYGVPVLNYHQVNDKYHSALTLDVAQFKKQMEYLHNEGYHTISLDDLYAYVTEGKELPDKPIVLTFDDGYIDNYEDVLPILESYDMQATIFMISDAVNTKRFMSINELKTMDAHKFIVEGHTNHHSILTRIDPSKLDNEIKGGKDTLQAFMGKPIDYLAYPGGFNNAEIQRITSESGYKMAFTVTPGTVKPGQNLYALPRLAIFQGDTPYLSFLMRLHCAPFITYTWQLRDTLRDNGFTKLAGLIPLF</sequence>
<evidence type="ECO:0000256" key="3">
    <source>
        <dbReference type="SAM" id="Phobius"/>
    </source>
</evidence>